<organism evidence="1 2">
    <name type="scientific">Kolteria novifilia</name>
    <dbReference type="NCBI Taxonomy" id="2527975"/>
    <lineage>
        <taxon>Bacteria</taxon>
        <taxon>Pseudomonadati</taxon>
        <taxon>Planctomycetota</taxon>
        <taxon>Planctomycetia</taxon>
        <taxon>Kolteriales</taxon>
        <taxon>Kolteriaceae</taxon>
        <taxon>Kolteria</taxon>
    </lineage>
</organism>
<gene>
    <name evidence="1" type="ORF">Pan216_52380</name>
</gene>
<dbReference type="RefSeq" id="WP_145262495.1">
    <property type="nucleotide sequence ID" value="NZ_CP036279.1"/>
</dbReference>
<dbReference type="AlphaFoldDB" id="A0A518BBI4"/>
<name>A0A518BBI4_9BACT</name>
<protein>
    <recommendedName>
        <fullName evidence="3">PAAR motif protein</fullName>
    </recommendedName>
</protein>
<dbReference type="OrthoDB" id="197187at2"/>
<sequence>MFPTAFLGIPTLTGDAIVGPGAPTVIIGVAPVSCTGDAVTGAACTGTVGVGSFTVLACGRPVNRLSTPVMGVNPASGVPVTTATGAGSPTVLTS</sequence>
<accession>A0A518BBI4</accession>
<evidence type="ECO:0000313" key="1">
    <source>
        <dbReference type="EMBL" id="QDU64348.1"/>
    </source>
</evidence>
<reference evidence="1 2" key="1">
    <citation type="submission" date="2019-02" db="EMBL/GenBank/DDBJ databases">
        <title>Deep-cultivation of Planctomycetes and their phenomic and genomic characterization uncovers novel biology.</title>
        <authorList>
            <person name="Wiegand S."/>
            <person name="Jogler M."/>
            <person name="Boedeker C."/>
            <person name="Pinto D."/>
            <person name="Vollmers J."/>
            <person name="Rivas-Marin E."/>
            <person name="Kohn T."/>
            <person name="Peeters S.H."/>
            <person name="Heuer A."/>
            <person name="Rast P."/>
            <person name="Oberbeckmann S."/>
            <person name="Bunk B."/>
            <person name="Jeske O."/>
            <person name="Meyerdierks A."/>
            <person name="Storesund J.E."/>
            <person name="Kallscheuer N."/>
            <person name="Luecker S."/>
            <person name="Lage O.M."/>
            <person name="Pohl T."/>
            <person name="Merkel B.J."/>
            <person name="Hornburger P."/>
            <person name="Mueller R.-W."/>
            <person name="Bruemmer F."/>
            <person name="Labrenz M."/>
            <person name="Spormann A.M."/>
            <person name="Op den Camp H."/>
            <person name="Overmann J."/>
            <person name="Amann R."/>
            <person name="Jetten M.S.M."/>
            <person name="Mascher T."/>
            <person name="Medema M.H."/>
            <person name="Devos D.P."/>
            <person name="Kaster A.-K."/>
            <person name="Ovreas L."/>
            <person name="Rohde M."/>
            <person name="Galperin M.Y."/>
            <person name="Jogler C."/>
        </authorList>
    </citation>
    <scope>NUCLEOTIDE SEQUENCE [LARGE SCALE GENOMIC DNA]</scope>
    <source>
        <strain evidence="1 2">Pan216</strain>
    </source>
</reference>
<dbReference type="Proteomes" id="UP000317093">
    <property type="component" value="Chromosome"/>
</dbReference>
<evidence type="ECO:0008006" key="3">
    <source>
        <dbReference type="Google" id="ProtNLM"/>
    </source>
</evidence>
<keyword evidence="2" id="KW-1185">Reference proteome</keyword>
<dbReference type="EMBL" id="CP036279">
    <property type="protein sequence ID" value="QDU64348.1"/>
    <property type="molecule type" value="Genomic_DNA"/>
</dbReference>
<evidence type="ECO:0000313" key="2">
    <source>
        <dbReference type="Proteomes" id="UP000317093"/>
    </source>
</evidence>
<proteinExistence type="predicted"/>
<dbReference type="KEGG" id="knv:Pan216_52380"/>